<dbReference type="Proteomes" id="UP000683417">
    <property type="component" value="Unassembled WGS sequence"/>
</dbReference>
<accession>A0A9W4D5E9</accession>
<organism evidence="2 3">
    <name type="scientific">Blumeria graminis f. sp. triticale</name>
    <dbReference type="NCBI Taxonomy" id="1689686"/>
    <lineage>
        <taxon>Eukaryota</taxon>
        <taxon>Fungi</taxon>
        <taxon>Dikarya</taxon>
        <taxon>Ascomycota</taxon>
        <taxon>Pezizomycotina</taxon>
        <taxon>Leotiomycetes</taxon>
        <taxon>Erysiphales</taxon>
        <taxon>Erysiphaceae</taxon>
        <taxon>Blumeria</taxon>
    </lineage>
</organism>
<dbReference type="AlphaFoldDB" id="A0A9W4D5E9"/>
<dbReference type="InterPro" id="IPR040976">
    <property type="entry name" value="Pkinase_fungal"/>
</dbReference>
<evidence type="ECO:0000313" key="3">
    <source>
        <dbReference type="Proteomes" id="UP000683417"/>
    </source>
</evidence>
<comment type="caution">
    <text evidence="2">The sequence shown here is derived from an EMBL/GenBank/DDBJ whole genome shotgun (WGS) entry which is preliminary data.</text>
</comment>
<evidence type="ECO:0000259" key="1">
    <source>
        <dbReference type="Pfam" id="PF17667"/>
    </source>
</evidence>
<name>A0A9W4D5E9_BLUGR</name>
<dbReference type="EMBL" id="CAJHIT010000009">
    <property type="protein sequence ID" value="CAD6504493.1"/>
    <property type="molecule type" value="Genomic_DNA"/>
</dbReference>
<proteinExistence type="predicted"/>
<gene>
    <name evidence="2" type="ORF">BGTH12_LOCUS5851</name>
</gene>
<evidence type="ECO:0000313" key="2">
    <source>
        <dbReference type="EMBL" id="CAD6504493.1"/>
    </source>
</evidence>
<sequence>MDRYEQNLSLDNSTMIEELCINCQLTIAILSPSCKPLTTYPKAREFEGGMRDAIIGHCNLHESGMILDEILAENIILPKPDETGVTKSFLVGLDMASLRRNHDN</sequence>
<protein>
    <submittedName>
        <fullName evidence="2">BgTH12-00003</fullName>
    </submittedName>
</protein>
<dbReference type="Pfam" id="PF17667">
    <property type="entry name" value="Pkinase_fungal"/>
    <property type="match status" value="1"/>
</dbReference>
<reference evidence="2" key="1">
    <citation type="submission" date="2020-10" db="EMBL/GenBank/DDBJ databases">
        <authorList>
            <person name="Muller C M."/>
        </authorList>
    </citation>
    <scope>NUCLEOTIDE SEQUENCE</scope>
    <source>
        <strain evidence="2">THUN-12</strain>
    </source>
</reference>
<feature type="domain" description="Fungal-type protein kinase" evidence="1">
    <location>
        <begin position="22"/>
        <end position="97"/>
    </location>
</feature>